<dbReference type="GO" id="GO:0005524">
    <property type="term" value="F:ATP binding"/>
    <property type="evidence" value="ECO:0007669"/>
    <property type="project" value="UniProtKB-KW"/>
</dbReference>
<evidence type="ECO:0000259" key="2">
    <source>
        <dbReference type="PROSITE" id="PS51192"/>
    </source>
</evidence>
<gene>
    <name evidence="3" type="ORF">BDZ31_000045</name>
</gene>
<dbReference type="GO" id="GO:0009035">
    <property type="term" value="F:type I site-specific deoxyribonuclease activity"/>
    <property type="evidence" value="ECO:0007669"/>
    <property type="project" value="UniProtKB-EC"/>
</dbReference>
<organism evidence="3 4">
    <name type="scientific">Conexibacter arvalis</name>
    <dbReference type="NCBI Taxonomy" id="912552"/>
    <lineage>
        <taxon>Bacteria</taxon>
        <taxon>Bacillati</taxon>
        <taxon>Actinomycetota</taxon>
        <taxon>Thermoleophilia</taxon>
        <taxon>Solirubrobacterales</taxon>
        <taxon>Conexibacteraceae</taxon>
        <taxon>Conexibacter</taxon>
    </lineage>
</organism>
<dbReference type="GO" id="GO:0009307">
    <property type="term" value="P:DNA restriction-modification system"/>
    <property type="evidence" value="ECO:0007669"/>
    <property type="project" value="UniProtKB-KW"/>
</dbReference>
<feature type="domain" description="Helicase ATP-binding" evidence="2">
    <location>
        <begin position="293"/>
        <end position="500"/>
    </location>
</feature>
<dbReference type="EMBL" id="JACHNU010000001">
    <property type="protein sequence ID" value="MBB4660472.1"/>
    <property type="molecule type" value="Genomic_DNA"/>
</dbReference>
<dbReference type="PANTHER" id="PTHR42927">
    <property type="entry name" value="HELICASE SUPERFAMILY 1 AND 2 DOMAIN-CONTAINING PROTEIN"/>
    <property type="match status" value="1"/>
</dbReference>
<dbReference type="InterPro" id="IPR027417">
    <property type="entry name" value="P-loop_NTPase"/>
</dbReference>
<dbReference type="Pfam" id="PF04313">
    <property type="entry name" value="HSDR_N"/>
    <property type="match status" value="1"/>
</dbReference>
<sequence>MATLDHTEAGFEAMIVQHLTIVGGWEEGDPKAYDRTLGLLPADLVAFVRDTQGAAWDKLVKFAGGEQGAADALCKRVAEQLTKRGTISLIRGGVRERNIGFKLCYFRPNLVADRTGLTLYSANRLRVVRQLHHDAKRPQDSIDLVLFVNGIPTATAELKNKYSSTGWDVEEAIRQYREDRDPGNVLLGNRALVHFALDGELAYMTTRLAGEGTRFLPFNQGSGGPGAYGGKGNPIVGVDGHPTSYVWEQVWERDTWLELLDDFVFDEGGVPGRNVVFPRYHQWDVVRACSAHVRVHGAGHSYLIQHSAGSGKTKEIAWLAHDLSALHSDDGQLIFDKVIVITDRRVLDAQLQRQVRAFAQTQSAVVEIDEDSQQLLDALTGQAAKIVITTLQKFPYVLKKLVGEGAAQQLKDGRYAVIVDEAHSSQTGQAAVDLKAVVGAKSIEDLDLDPDEVDGVPQELLAQMAARGQQPNISYFAFTATPKGRTLELFGTRQPGHPDGEFAAFHTYSMRQAIEEGFILDVLRNYTTYSQLYKLEAQAEKELPKGKAQAKIAAFARFHPYAKDQKARVVLEHYRRVVRPHLGGEAKAMVVCASREEAVRWKQALERIVEQEEISDVRILVAFSGEVEITDPNAPDVGETYRESSMNASAGKSLPESRLPSEFDKPDYGILVVAEKYQTGFDQPKLVAMYVDKHLSGINAVQTLSRLNRVHPDKTDTFVLDFVNDADHVLGAFEQYYGQTEALPSDPNLLSDAAQTVLDRGVVDEEEIDAFLAVYSPDASHQLLSARSQRSYAAALELDDDDRLQFRGDLDRFVRFYKFLSQIAPYLAVEHEKLFQFARFLALRLQTHAEGGVSVADSIELTHYRLVEGETRDLGLGHGEVAPLASISGDGTGRGSGGEVPMGLLGELVQMFNERFGEKLSDADAVRPVQDLIDKAAEIGETEGLRAQAVGNSFEDFARGKEDVLIDATLQVKDVNDLILQKLLDDEHVRAQMTQLVMRSLYDRYTGEGLSG</sequence>
<dbReference type="GO" id="GO:0003677">
    <property type="term" value="F:DNA binding"/>
    <property type="evidence" value="ECO:0007669"/>
    <property type="project" value="UniProtKB-KW"/>
</dbReference>
<dbReference type="PROSITE" id="PS51192">
    <property type="entry name" value="HELICASE_ATP_BIND_1"/>
    <property type="match status" value="1"/>
</dbReference>
<comment type="caution">
    <text evidence="3">The sequence shown here is derived from an EMBL/GenBank/DDBJ whole genome shotgun (WGS) entry which is preliminary data.</text>
</comment>
<protein>
    <submittedName>
        <fullName evidence="3">Type I restriction enzyme R subunit</fullName>
        <ecNumber evidence="3">3.1.21.3</ecNumber>
    </submittedName>
</protein>
<dbReference type="InterPro" id="IPR014001">
    <property type="entry name" value="Helicase_ATP-bd"/>
</dbReference>
<dbReference type="PANTHER" id="PTHR42927:SF1">
    <property type="entry name" value="HELICASE SUPERFAMILY 1 AND 2 DOMAIN-CONTAINING PROTEIN"/>
    <property type="match status" value="1"/>
</dbReference>
<evidence type="ECO:0000256" key="1">
    <source>
        <dbReference type="SAM" id="MobiDB-lite"/>
    </source>
</evidence>
<dbReference type="SUPFAM" id="SSF52540">
    <property type="entry name" value="P-loop containing nucleoside triphosphate hydrolases"/>
    <property type="match status" value="1"/>
</dbReference>
<dbReference type="InterPro" id="IPR040980">
    <property type="entry name" value="SWI2_SNF2"/>
</dbReference>
<accession>A0A840I7I3</accession>
<dbReference type="SMART" id="SM00487">
    <property type="entry name" value="DEXDc"/>
    <property type="match status" value="1"/>
</dbReference>
<dbReference type="RefSeq" id="WP_183337827.1">
    <property type="nucleotide sequence ID" value="NZ_JACHNU010000001.1"/>
</dbReference>
<dbReference type="Pfam" id="PF18766">
    <property type="entry name" value="SWI2_SNF2"/>
    <property type="match status" value="1"/>
</dbReference>
<evidence type="ECO:0000313" key="4">
    <source>
        <dbReference type="Proteomes" id="UP000585272"/>
    </source>
</evidence>
<evidence type="ECO:0000313" key="3">
    <source>
        <dbReference type="EMBL" id="MBB4660472.1"/>
    </source>
</evidence>
<dbReference type="InterPro" id="IPR007409">
    <property type="entry name" value="Restrct_endonuc_type1_HsdR_N"/>
</dbReference>
<dbReference type="Gene3D" id="3.90.1570.50">
    <property type="match status" value="1"/>
</dbReference>
<name>A0A840I7I3_9ACTN</name>
<dbReference type="AlphaFoldDB" id="A0A840I7I3"/>
<proteinExistence type="predicted"/>
<dbReference type="InterPro" id="IPR055180">
    <property type="entry name" value="HsdR_RecA-like_helicase_dom_2"/>
</dbReference>
<dbReference type="Pfam" id="PF22679">
    <property type="entry name" value="T1R_D3-like"/>
    <property type="match status" value="1"/>
</dbReference>
<dbReference type="EC" id="3.1.21.3" evidence="3"/>
<feature type="region of interest" description="Disordered" evidence="1">
    <location>
        <begin position="633"/>
        <end position="658"/>
    </location>
</feature>
<dbReference type="Gene3D" id="3.40.50.300">
    <property type="entry name" value="P-loop containing nucleotide triphosphate hydrolases"/>
    <property type="match status" value="2"/>
</dbReference>
<reference evidence="3 4" key="1">
    <citation type="submission" date="2020-08" db="EMBL/GenBank/DDBJ databases">
        <title>Genomic Encyclopedia of Archaeal and Bacterial Type Strains, Phase II (KMG-II): from individual species to whole genera.</title>
        <authorList>
            <person name="Goeker M."/>
        </authorList>
    </citation>
    <scope>NUCLEOTIDE SEQUENCE [LARGE SCALE GENOMIC DNA]</scope>
    <source>
        <strain evidence="3 4">DSM 23288</strain>
    </source>
</reference>
<keyword evidence="3" id="KW-0378">Hydrolase</keyword>
<keyword evidence="4" id="KW-1185">Reference proteome</keyword>
<dbReference type="Proteomes" id="UP000585272">
    <property type="component" value="Unassembled WGS sequence"/>
</dbReference>